<sequence>MEATQLTTELFELFQRIESSFKSTQLGLNRWYLLVIGTVSGSPDPTVAAALYTYLIRQDSYQTSESRKLLVRRLREALIMTFPIAGACKPLEAVLAIAELERPEDRDYSTTRTGWQADGSNHERGVRWFERLYARNASETLQLFDAHKDISWISIDITYGFYLSDRQVFDDIDTQIVVLPAIMSQNMALGARWHLRGTRRIGVSKKDVQVIWDAVMEISRYLGMKLDKLPTVEDVEPDV</sequence>
<dbReference type="Gene3D" id="1.20.1290.10">
    <property type="entry name" value="AhpD-like"/>
    <property type="match status" value="1"/>
</dbReference>
<dbReference type="AlphaFoldDB" id="A0A9Q9RT78"/>
<dbReference type="InterPro" id="IPR052999">
    <property type="entry name" value="PTS1_Protein"/>
</dbReference>
<organism evidence="1 2">
    <name type="scientific">Fusarium fujikuroi</name>
    <name type="common">Bakanae and foot rot disease fungus</name>
    <name type="synonym">Gibberella fujikuroi</name>
    <dbReference type="NCBI Taxonomy" id="5127"/>
    <lineage>
        <taxon>Eukaryota</taxon>
        <taxon>Fungi</taxon>
        <taxon>Dikarya</taxon>
        <taxon>Ascomycota</taxon>
        <taxon>Pezizomycotina</taxon>
        <taxon>Sordariomycetes</taxon>
        <taxon>Hypocreomycetidae</taxon>
        <taxon>Hypocreales</taxon>
        <taxon>Nectriaceae</taxon>
        <taxon>Fusarium</taxon>
        <taxon>Fusarium fujikuroi species complex</taxon>
    </lineage>
</organism>
<name>A0A9Q9RT78_FUSFU</name>
<dbReference type="InterPro" id="IPR029032">
    <property type="entry name" value="AhpD-like"/>
</dbReference>
<comment type="caution">
    <text evidence="1">The sequence shown here is derived from an EMBL/GenBank/DDBJ whole genome shotgun (WGS) entry which is preliminary data.</text>
</comment>
<dbReference type="PANTHER" id="PTHR28180">
    <property type="entry name" value="CONSERVED MITOCHONDRIAL PROTEIN-RELATED"/>
    <property type="match status" value="1"/>
</dbReference>
<dbReference type="Proteomes" id="UP000760494">
    <property type="component" value="Unassembled WGS sequence"/>
</dbReference>
<accession>A0A9Q9RT78</accession>
<dbReference type="PANTHER" id="PTHR28180:SF5">
    <property type="entry name" value="DNA POLYMERASE ALPHA SUBUNIT B"/>
    <property type="match status" value="1"/>
</dbReference>
<gene>
    <name evidence="1" type="ORF">C2S_10888</name>
</gene>
<protein>
    <submittedName>
        <fullName evidence="1">Uncharacterized protein</fullName>
    </submittedName>
</protein>
<reference evidence="1" key="1">
    <citation type="submission" date="2019-05" db="EMBL/GenBank/DDBJ databases">
        <authorList>
            <person name="Piombo E."/>
        </authorList>
    </citation>
    <scope>NUCLEOTIDE SEQUENCE</scope>
    <source>
        <strain evidence="1">C2S</strain>
    </source>
</reference>
<dbReference type="SUPFAM" id="SSF69118">
    <property type="entry name" value="AhpD-like"/>
    <property type="match status" value="1"/>
</dbReference>
<evidence type="ECO:0000313" key="1">
    <source>
        <dbReference type="EMBL" id="VTT78170.1"/>
    </source>
</evidence>
<proteinExistence type="predicted"/>
<evidence type="ECO:0000313" key="2">
    <source>
        <dbReference type="Proteomes" id="UP000760494"/>
    </source>
</evidence>
<dbReference type="EMBL" id="CABFJX010000391">
    <property type="protein sequence ID" value="VTT78170.1"/>
    <property type="molecule type" value="Genomic_DNA"/>
</dbReference>